<dbReference type="CDD" id="cd02883">
    <property type="entry name" value="NUDIX_Hydrolase"/>
    <property type="match status" value="1"/>
</dbReference>
<accession>A0ABU6KG23</accession>
<evidence type="ECO:0000313" key="1">
    <source>
        <dbReference type="EMBL" id="MEC5424103.1"/>
    </source>
</evidence>
<comment type="caution">
    <text evidence="1">The sequence shown here is derived from an EMBL/GenBank/DDBJ whole genome shotgun (WGS) entry which is preliminary data.</text>
</comment>
<protein>
    <submittedName>
        <fullName evidence="1">Uncharacterized protein</fullName>
    </submittedName>
</protein>
<evidence type="ECO:0000313" key="2">
    <source>
        <dbReference type="Proteomes" id="UP001335737"/>
    </source>
</evidence>
<dbReference type="SUPFAM" id="SSF55811">
    <property type="entry name" value="Nudix"/>
    <property type="match status" value="1"/>
</dbReference>
<keyword evidence="2" id="KW-1185">Reference proteome</keyword>
<dbReference type="EMBL" id="JARZFX010000004">
    <property type="protein sequence ID" value="MEC5424103.1"/>
    <property type="molecule type" value="Genomic_DNA"/>
</dbReference>
<dbReference type="InterPro" id="IPR015797">
    <property type="entry name" value="NUDIX_hydrolase-like_dom_sf"/>
</dbReference>
<name>A0ABU6KG23_9BACI</name>
<dbReference type="RefSeq" id="WP_327607666.1">
    <property type="nucleotide sequence ID" value="NZ_JARZFX010000004.1"/>
</dbReference>
<proteinExistence type="predicted"/>
<sequence length="104" mass="11723">MEETGVKVSLTGITGIYQNISSGIICVVFRGHYISGELTPAEGETTEVIFSKLTKENASELIKKPHFRSRAIDAMEPTYLPYEMYTTRPFELIKRFEGNAEESQ</sequence>
<dbReference type="Proteomes" id="UP001335737">
    <property type="component" value="Unassembled WGS sequence"/>
</dbReference>
<reference evidence="1 2" key="1">
    <citation type="journal article" date="2024" name="Int. J. Syst. Evol. Microbiol.">
        <title>Virgibacillus tibetensis sp. nov., isolated from salt lake on the Tibetan Plateau of China.</title>
        <authorList>
            <person name="Phurbu D."/>
            <person name="Liu Z.-X."/>
            <person name="Wang R."/>
            <person name="Zheng Y.-Y."/>
            <person name="Liu H.-C."/>
            <person name="Zhou Y.-G."/>
            <person name="Yu Y.-J."/>
            <person name="Li A.-H."/>
        </authorList>
    </citation>
    <scope>NUCLEOTIDE SEQUENCE [LARGE SCALE GENOMIC DNA]</scope>
    <source>
        <strain evidence="1 2">C22-A2</strain>
    </source>
</reference>
<gene>
    <name evidence="1" type="ORF">QGM71_11430</name>
</gene>
<organism evidence="1 2">
    <name type="scientific">Virgibacillus tibetensis</name>
    <dbReference type="NCBI Taxonomy" id="3042313"/>
    <lineage>
        <taxon>Bacteria</taxon>
        <taxon>Bacillati</taxon>
        <taxon>Bacillota</taxon>
        <taxon>Bacilli</taxon>
        <taxon>Bacillales</taxon>
        <taxon>Bacillaceae</taxon>
        <taxon>Virgibacillus</taxon>
    </lineage>
</organism>
<dbReference type="Gene3D" id="3.90.79.10">
    <property type="entry name" value="Nucleoside Triphosphate Pyrophosphohydrolase"/>
    <property type="match status" value="1"/>
</dbReference>